<proteinExistence type="predicted"/>
<dbReference type="Pfam" id="PF23598">
    <property type="entry name" value="LRR_14"/>
    <property type="match status" value="1"/>
</dbReference>
<keyword evidence="2" id="KW-0611">Plant defense</keyword>
<evidence type="ECO:0000313" key="6">
    <source>
        <dbReference type="Proteomes" id="UP000015106"/>
    </source>
</evidence>
<evidence type="ECO:0000313" key="5">
    <source>
        <dbReference type="EnsemblPlants" id="TuG1812G0700006057.01.T01.cds330665"/>
    </source>
</evidence>
<organism evidence="5 6">
    <name type="scientific">Triticum urartu</name>
    <name type="common">Red wild einkorn</name>
    <name type="synonym">Crithodium urartu</name>
    <dbReference type="NCBI Taxonomy" id="4572"/>
    <lineage>
        <taxon>Eukaryota</taxon>
        <taxon>Viridiplantae</taxon>
        <taxon>Streptophyta</taxon>
        <taxon>Embryophyta</taxon>
        <taxon>Tracheophyta</taxon>
        <taxon>Spermatophyta</taxon>
        <taxon>Magnoliopsida</taxon>
        <taxon>Liliopsida</taxon>
        <taxon>Poales</taxon>
        <taxon>Poaceae</taxon>
        <taxon>BOP clade</taxon>
        <taxon>Pooideae</taxon>
        <taxon>Triticodae</taxon>
        <taxon>Triticeae</taxon>
        <taxon>Triticinae</taxon>
        <taxon>Triticum</taxon>
    </lineage>
</organism>
<dbReference type="Gene3D" id="1.10.10.10">
    <property type="entry name" value="Winged helix-like DNA-binding domain superfamily/Winged helix DNA-binding domain"/>
    <property type="match status" value="1"/>
</dbReference>
<feature type="domain" description="Disease resistance protein winged helix" evidence="3">
    <location>
        <begin position="28"/>
        <end position="96"/>
    </location>
</feature>
<dbReference type="Gramene" id="TuG1812G0700006057.01.T01">
    <property type="protein sequence ID" value="TuG1812G0700006057.01.T01.cds330665"/>
    <property type="gene ID" value="TuG1812G0700006057.01"/>
</dbReference>
<dbReference type="GO" id="GO:0009626">
    <property type="term" value="P:plant-type hypersensitive response"/>
    <property type="evidence" value="ECO:0007669"/>
    <property type="project" value="UniProtKB-ARBA"/>
</dbReference>
<dbReference type="InterPro" id="IPR044974">
    <property type="entry name" value="Disease_R_plants"/>
</dbReference>
<dbReference type="PANTHER" id="PTHR23155">
    <property type="entry name" value="DISEASE RESISTANCE PROTEIN RP"/>
    <property type="match status" value="1"/>
</dbReference>
<dbReference type="InterPro" id="IPR055414">
    <property type="entry name" value="LRR_R13L4/SHOC2-like"/>
</dbReference>
<evidence type="ECO:0000256" key="2">
    <source>
        <dbReference type="ARBA" id="ARBA00022821"/>
    </source>
</evidence>
<dbReference type="InterPro" id="IPR036388">
    <property type="entry name" value="WH-like_DNA-bd_sf"/>
</dbReference>
<accession>A0A8R7RBM9</accession>
<dbReference type="AlphaFoldDB" id="A0A8R7RBM9"/>
<reference evidence="5" key="3">
    <citation type="submission" date="2022-06" db="UniProtKB">
        <authorList>
            <consortium name="EnsemblPlants"/>
        </authorList>
    </citation>
    <scope>IDENTIFICATION</scope>
</reference>
<evidence type="ECO:0000256" key="1">
    <source>
        <dbReference type="ARBA" id="ARBA00022737"/>
    </source>
</evidence>
<evidence type="ECO:0000259" key="3">
    <source>
        <dbReference type="Pfam" id="PF23559"/>
    </source>
</evidence>
<dbReference type="InterPro" id="IPR032675">
    <property type="entry name" value="LRR_dom_sf"/>
</dbReference>
<dbReference type="GO" id="GO:0002758">
    <property type="term" value="P:innate immune response-activating signaling pathway"/>
    <property type="evidence" value="ECO:0007669"/>
    <property type="project" value="UniProtKB-ARBA"/>
</dbReference>
<name>A0A8R7RBM9_TRIUA</name>
<reference evidence="5" key="2">
    <citation type="submission" date="2018-03" db="EMBL/GenBank/DDBJ databases">
        <title>The Triticum urartu genome reveals the dynamic nature of wheat genome evolution.</title>
        <authorList>
            <person name="Ling H."/>
            <person name="Ma B."/>
            <person name="Shi X."/>
            <person name="Liu H."/>
            <person name="Dong L."/>
            <person name="Sun H."/>
            <person name="Cao Y."/>
            <person name="Gao Q."/>
            <person name="Zheng S."/>
            <person name="Li Y."/>
            <person name="Yu Y."/>
            <person name="Du H."/>
            <person name="Qi M."/>
            <person name="Li Y."/>
            <person name="Yu H."/>
            <person name="Cui Y."/>
            <person name="Wang N."/>
            <person name="Chen C."/>
            <person name="Wu H."/>
            <person name="Zhao Y."/>
            <person name="Zhang J."/>
            <person name="Li Y."/>
            <person name="Zhou W."/>
            <person name="Zhang B."/>
            <person name="Hu W."/>
            <person name="Eijk M."/>
            <person name="Tang J."/>
            <person name="Witsenboer H."/>
            <person name="Zhao S."/>
            <person name="Li Z."/>
            <person name="Zhang A."/>
            <person name="Wang D."/>
            <person name="Liang C."/>
        </authorList>
    </citation>
    <scope>NUCLEOTIDE SEQUENCE [LARGE SCALE GENOMIC DNA]</scope>
    <source>
        <strain evidence="5">cv. G1812</strain>
    </source>
</reference>
<dbReference type="PANTHER" id="PTHR23155:SF931">
    <property type="entry name" value="OS01G0547000 PROTEIN"/>
    <property type="match status" value="1"/>
</dbReference>
<reference evidence="6" key="1">
    <citation type="journal article" date="2013" name="Nature">
        <title>Draft genome of the wheat A-genome progenitor Triticum urartu.</title>
        <authorList>
            <person name="Ling H.Q."/>
            <person name="Zhao S."/>
            <person name="Liu D."/>
            <person name="Wang J."/>
            <person name="Sun H."/>
            <person name="Zhang C."/>
            <person name="Fan H."/>
            <person name="Li D."/>
            <person name="Dong L."/>
            <person name="Tao Y."/>
            <person name="Gao C."/>
            <person name="Wu H."/>
            <person name="Li Y."/>
            <person name="Cui Y."/>
            <person name="Guo X."/>
            <person name="Zheng S."/>
            <person name="Wang B."/>
            <person name="Yu K."/>
            <person name="Liang Q."/>
            <person name="Yang W."/>
            <person name="Lou X."/>
            <person name="Chen J."/>
            <person name="Feng M."/>
            <person name="Jian J."/>
            <person name="Zhang X."/>
            <person name="Luo G."/>
            <person name="Jiang Y."/>
            <person name="Liu J."/>
            <person name="Wang Z."/>
            <person name="Sha Y."/>
            <person name="Zhang B."/>
            <person name="Wu H."/>
            <person name="Tang D."/>
            <person name="Shen Q."/>
            <person name="Xue P."/>
            <person name="Zou S."/>
            <person name="Wang X."/>
            <person name="Liu X."/>
            <person name="Wang F."/>
            <person name="Yang Y."/>
            <person name="An X."/>
            <person name="Dong Z."/>
            <person name="Zhang K."/>
            <person name="Zhang X."/>
            <person name="Luo M.C."/>
            <person name="Dvorak J."/>
            <person name="Tong Y."/>
            <person name="Wang J."/>
            <person name="Yang H."/>
            <person name="Li Z."/>
            <person name="Wang D."/>
            <person name="Zhang A."/>
            <person name="Wang J."/>
        </authorList>
    </citation>
    <scope>NUCLEOTIDE SEQUENCE</scope>
    <source>
        <strain evidence="6">cv. G1812</strain>
    </source>
</reference>
<feature type="domain" description="Disease resistance R13L4/SHOC-2-like LRR" evidence="4">
    <location>
        <begin position="144"/>
        <end position="468"/>
    </location>
</feature>
<dbReference type="Proteomes" id="UP000015106">
    <property type="component" value="Chromosome 7"/>
</dbReference>
<dbReference type="EnsemblPlants" id="TuG1812G0700006057.01.T01">
    <property type="protein sequence ID" value="TuG1812G0700006057.01.T01.cds330665"/>
    <property type="gene ID" value="TuG1812G0700006057.01"/>
</dbReference>
<dbReference type="SUPFAM" id="SSF52058">
    <property type="entry name" value="L domain-like"/>
    <property type="match status" value="1"/>
</dbReference>
<dbReference type="FunFam" id="1.10.10.10:FF:000322">
    <property type="entry name" value="Probable disease resistance protein At1g63360"/>
    <property type="match status" value="1"/>
</dbReference>
<sequence>MPRVETILKISLEDLPYDLKNCLLHCALFPEDYSIKRRTIMRHWIAAGFIKEKENKTLEEVAEGYLTELVNRSLLQVVKRNYTGRLKWCQMHDVIRLVALNKAGEECFGKVYDGSGVFCIERTRRISIQSRNLERLSESDATRVRAIHVFNRYLDIDLLKPILESSNLLSTLDLQGTHVKLLPAEVFNLFNLRYLGLRNTDIESLPEEIGRLQNLVVLDSFNAALSCLPNNIVKLQRLRYLFACNVGQQGELNPFSGVKVPSGIRHLTSLHALQCVEANSEILRGVAALTQLRTFAVCNVETKHSADLRNAIKEMRHLQHLQITAMGEKEVLQLEGLVNVVGLEGQLEKTSIPQVISSWSRLNSLTWLKLAFSKIDEESFSSLLMLHGLCHLSLLKAFEGKKMHFAAGSFPKLRNLSIRDAPQLNQVEIEEGAMASLAKFKLVACPDLKFLPHGVEHLAALEELYLRDTSEELIEKLQQKREPKECTAYLRKIRHIKRVTVVLTKNGLQERIR</sequence>
<protein>
    <recommendedName>
        <fullName evidence="7">Disease resistance protein RPM1</fullName>
    </recommendedName>
</protein>
<dbReference type="GO" id="GO:0042742">
    <property type="term" value="P:defense response to bacterium"/>
    <property type="evidence" value="ECO:0007669"/>
    <property type="project" value="UniProtKB-ARBA"/>
</dbReference>
<dbReference type="Pfam" id="PF23559">
    <property type="entry name" value="WHD_DRP"/>
    <property type="match status" value="1"/>
</dbReference>
<dbReference type="Gene3D" id="3.80.10.10">
    <property type="entry name" value="Ribonuclease Inhibitor"/>
    <property type="match status" value="1"/>
</dbReference>
<evidence type="ECO:0000259" key="4">
    <source>
        <dbReference type="Pfam" id="PF23598"/>
    </source>
</evidence>
<keyword evidence="1" id="KW-0677">Repeat</keyword>
<dbReference type="InterPro" id="IPR058922">
    <property type="entry name" value="WHD_DRP"/>
</dbReference>
<evidence type="ECO:0008006" key="7">
    <source>
        <dbReference type="Google" id="ProtNLM"/>
    </source>
</evidence>
<keyword evidence="6" id="KW-1185">Reference proteome</keyword>